<accession>A0A2J6QR53</accession>
<dbReference type="AlphaFoldDB" id="A0A2J6QR53"/>
<name>A0A2J6QR53_HYAVF</name>
<keyword evidence="1" id="KW-0732">Signal</keyword>
<gene>
    <name evidence="2" type="ORF">L207DRAFT_521417</name>
</gene>
<feature type="chain" id="PRO_5014322044" evidence="1">
    <location>
        <begin position="21"/>
        <end position="105"/>
    </location>
</feature>
<dbReference type="Proteomes" id="UP000235786">
    <property type="component" value="Unassembled WGS sequence"/>
</dbReference>
<organism evidence="2 3">
    <name type="scientific">Hyaloscypha variabilis (strain UAMH 11265 / GT02V1 / F)</name>
    <name type="common">Meliniomyces variabilis</name>
    <dbReference type="NCBI Taxonomy" id="1149755"/>
    <lineage>
        <taxon>Eukaryota</taxon>
        <taxon>Fungi</taxon>
        <taxon>Dikarya</taxon>
        <taxon>Ascomycota</taxon>
        <taxon>Pezizomycotina</taxon>
        <taxon>Leotiomycetes</taxon>
        <taxon>Helotiales</taxon>
        <taxon>Hyaloscyphaceae</taxon>
        <taxon>Hyaloscypha</taxon>
        <taxon>Hyaloscypha variabilis</taxon>
    </lineage>
</organism>
<dbReference type="EMBL" id="KZ614001">
    <property type="protein sequence ID" value="PMD28745.1"/>
    <property type="molecule type" value="Genomic_DNA"/>
</dbReference>
<evidence type="ECO:0000313" key="2">
    <source>
        <dbReference type="EMBL" id="PMD28745.1"/>
    </source>
</evidence>
<evidence type="ECO:0000256" key="1">
    <source>
        <dbReference type="SAM" id="SignalP"/>
    </source>
</evidence>
<reference evidence="2 3" key="1">
    <citation type="submission" date="2016-04" db="EMBL/GenBank/DDBJ databases">
        <title>A degradative enzymes factory behind the ericoid mycorrhizal symbiosis.</title>
        <authorList>
            <consortium name="DOE Joint Genome Institute"/>
            <person name="Martino E."/>
            <person name="Morin E."/>
            <person name="Grelet G."/>
            <person name="Kuo A."/>
            <person name="Kohler A."/>
            <person name="Daghino S."/>
            <person name="Barry K."/>
            <person name="Choi C."/>
            <person name="Cichocki N."/>
            <person name="Clum A."/>
            <person name="Copeland A."/>
            <person name="Hainaut M."/>
            <person name="Haridas S."/>
            <person name="Labutti K."/>
            <person name="Lindquist E."/>
            <person name="Lipzen A."/>
            <person name="Khouja H.-R."/>
            <person name="Murat C."/>
            <person name="Ohm R."/>
            <person name="Olson A."/>
            <person name="Spatafora J."/>
            <person name="Veneault-Fourrey C."/>
            <person name="Henrissat B."/>
            <person name="Grigoriev I."/>
            <person name="Martin F."/>
            <person name="Perotto S."/>
        </authorList>
    </citation>
    <scope>NUCLEOTIDE SEQUENCE [LARGE SCALE GENOMIC DNA]</scope>
    <source>
        <strain evidence="2 3">F</strain>
    </source>
</reference>
<sequence>MQWKVSSIVAISFLASQVACIAVADPEADAGPSKMVARDCDFSDPCTAALGTPEGVYCGYCSEVETFAYGWDVYNLYPDGSCCNYGYRQSCADSDFDPNQCPISS</sequence>
<evidence type="ECO:0000313" key="3">
    <source>
        <dbReference type="Proteomes" id="UP000235786"/>
    </source>
</evidence>
<dbReference type="OrthoDB" id="5394791at2759"/>
<proteinExistence type="predicted"/>
<feature type="signal peptide" evidence="1">
    <location>
        <begin position="1"/>
        <end position="20"/>
    </location>
</feature>
<protein>
    <submittedName>
        <fullName evidence="2">Uncharacterized protein</fullName>
    </submittedName>
</protein>
<keyword evidence="3" id="KW-1185">Reference proteome</keyword>